<protein>
    <submittedName>
        <fullName evidence="1">Uncharacterized protein</fullName>
    </submittedName>
</protein>
<dbReference type="EMBL" id="HACA01023217">
    <property type="protein sequence ID" value="CDW40578.1"/>
    <property type="molecule type" value="Transcribed_RNA"/>
</dbReference>
<organism evidence="1">
    <name type="scientific">Lepeophtheirus salmonis</name>
    <name type="common">Salmon louse</name>
    <name type="synonym">Caligus salmonis</name>
    <dbReference type="NCBI Taxonomy" id="72036"/>
    <lineage>
        <taxon>Eukaryota</taxon>
        <taxon>Metazoa</taxon>
        <taxon>Ecdysozoa</taxon>
        <taxon>Arthropoda</taxon>
        <taxon>Crustacea</taxon>
        <taxon>Multicrustacea</taxon>
        <taxon>Hexanauplia</taxon>
        <taxon>Copepoda</taxon>
        <taxon>Siphonostomatoida</taxon>
        <taxon>Caligidae</taxon>
        <taxon>Lepeophtheirus</taxon>
    </lineage>
</organism>
<proteinExistence type="predicted"/>
<reference evidence="1" key="1">
    <citation type="submission" date="2014-05" db="EMBL/GenBank/DDBJ databases">
        <authorList>
            <person name="Chronopoulou M."/>
        </authorList>
    </citation>
    <scope>NUCLEOTIDE SEQUENCE</scope>
    <source>
        <tissue evidence="1">Whole organism</tissue>
    </source>
</reference>
<evidence type="ECO:0000313" key="1">
    <source>
        <dbReference type="EMBL" id="CDW40578.1"/>
    </source>
</evidence>
<accession>A0A0K2UQQ5</accession>
<name>A0A0K2UQQ5_LEPSM</name>
<sequence length="13" mass="1523">MKKLLKKHVATLI</sequence>